<accession>A0A560ERA5</accession>
<keyword evidence="8 13" id="KW-0472">Membrane</keyword>
<evidence type="ECO:0000256" key="1">
    <source>
        <dbReference type="ARBA" id="ARBA00005513"/>
    </source>
</evidence>
<evidence type="ECO:0000256" key="6">
    <source>
        <dbReference type="ARBA" id="ARBA00022989"/>
    </source>
</evidence>
<dbReference type="Pfam" id="PF00430">
    <property type="entry name" value="ATP-synt_B"/>
    <property type="match status" value="1"/>
</dbReference>
<dbReference type="PANTHER" id="PTHR33445:SF1">
    <property type="entry name" value="ATP SYNTHASE SUBUNIT B"/>
    <property type="match status" value="1"/>
</dbReference>
<keyword evidence="7 13" id="KW-0406">Ion transport</keyword>
<proteinExistence type="inferred from homology"/>
<evidence type="ECO:0000256" key="2">
    <source>
        <dbReference type="ARBA" id="ARBA00022448"/>
    </source>
</evidence>
<dbReference type="PANTHER" id="PTHR33445">
    <property type="entry name" value="ATP SYNTHASE SUBUNIT B', CHLOROPLASTIC"/>
    <property type="match status" value="1"/>
</dbReference>
<protein>
    <recommendedName>
        <fullName evidence="13">ATP synthase subunit b</fullName>
    </recommendedName>
    <alternativeName>
        <fullName evidence="13">ATP synthase F(0) sector subunit b</fullName>
    </alternativeName>
    <alternativeName>
        <fullName evidence="13">ATPase subunit I</fullName>
    </alternativeName>
    <alternativeName>
        <fullName evidence="13">F-type ATPase subunit b</fullName>
        <shortName evidence="13">F-ATPase subunit b</shortName>
    </alternativeName>
</protein>
<dbReference type="CDD" id="cd06503">
    <property type="entry name" value="ATP-synt_Fo_b"/>
    <property type="match status" value="1"/>
</dbReference>
<dbReference type="Proteomes" id="UP000319859">
    <property type="component" value="Unassembled WGS sequence"/>
</dbReference>
<comment type="subcellular location">
    <subcellularLocation>
        <location evidence="13">Cell membrane</location>
        <topology evidence="13">Single-pass membrane protein</topology>
    </subcellularLocation>
    <subcellularLocation>
        <location evidence="12">Endomembrane system</location>
        <topology evidence="12">Single-pass membrane protein</topology>
    </subcellularLocation>
</comment>
<comment type="similarity">
    <text evidence="1 13 14">Belongs to the ATPase B chain family.</text>
</comment>
<feature type="transmembrane region" description="Helical" evidence="13">
    <location>
        <begin position="67"/>
        <end position="86"/>
    </location>
</feature>
<dbReference type="GO" id="GO:0046933">
    <property type="term" value="F:proton-transporting ATP synthase activity, rotational mechanism"/>
    <property type="evidence" value="ECO:0007669"/>
    <property type="project" value="UniProtKB-UniRule"/>
</dbReference>
<keyword evidence="5 13" id="KW-0375">Hydrogen ion transport</keyword>
<evidence type="ECO:0000313" key="17">
    <source>
        <dbReference type="Proteomes" id="UP000319859"/>
    </source>
</evidence>
<feature type="signal peptide" evidence="15">
    <location>
        <begin position="1"/>
        <end position="30"/>
    </location>
</feature>
<comment type="caution">
    <text evidence="16">The sequence shown here is derived from an EMBL/GenBank/DDBJ whole genome shotgun (WGS) entry which is preliminary data.</text>
</comment>
<dbReference type="InterPro" id="IPR002146">
    <property type="entry name" value="ATP_synth_b/b'su_bac/chlpt"/>
</dbReference>
<sequence>MVNPRLMVWLKGLAAAAVLTVALGGTPSFAQSGEEAAHATDSVEQEAGVHEEKGLPQLNTKTFASQIFWLAITFGTLYVLVAKVGLPRVGAVLEAREAKISGDLDKATALKAETDAIVAAYEKAVAEARASAHKLLNETAATADAAAAQRTADVVAGLAAKQKEAEARIEGQKQTALANVRAVAAEAAGAAVAKLAGIEPDQAGVDGAVDAALKERA</sequence>
<evidence type="ECO:0000256" key="13">
    <source>
        <dbReference type="HAMAP-Rule" id="MF_01398"/>
    </source>
</evidence>
<evidence type="ECO:0000256" key="4">
    <source>
        <dbReference type="ARBA" id="ARBA00022692"/>
    </source>
</evidence>
<reference evidence="16 17" key="1">
    <citation type="submission" date="2019-06" db="EMBL/GenBank/DDBJ databases">
        <title>Genomic Encyclopedia of Type Strains, Phase IV (KMG-V): Genome sequencing to study the core and pangenomes of soil and plant-associated prokaryotes.</title>
        <authorList>
            <person name="Whitman W."/>
        </authorList>
    </citation>
    <scope>NUCLEOTIDE SEQUENCE [LARGE SCALE GENOMIC DNA]</scope>
    <source>
        <strain evidence="16 17">BR 11880</strain>
    </source>
</reference>
<evidence type="ECO:0000256" key="8">
    <source>
        <dbReference type="ARBA" id="ARBA00023136"/>
    </source>
</evidence>
<evidence type="ECO:0000256" key="5">
    <source>
        <dbReference type="ARBA" id="ARBA00022781"/>
    </source>
</evidence>
<evidence type="ECO:0000256" key="14">
    <source>
        <dbReference type="RuleBase" id="RU003848"/>
    </source>
</evidence>
<comment type="subunit">
    <text evidence="13">F-type ATPases have 2 components, F(1) - the catalytic core - and F(0) - the membrane proton channel. F(1) has five subunits: alpha(3), beta(3), gamma(1), delta(1), epsilon(1). F(0) has three main subunits: a(1), b(2) and c(10-14). The alpha and beta chains form an alternating ring which encloses part of the gamma chain. F(1) is attached to F(0) by a central stalk formed by the gamma and epsilon chains, while a peripheral stalk is formed by the delta and b chains.</text>
</comment>
<evidence type="ECO:0000256" key="15">
    <source>
        <dbReference type="SAM" id="SignalP"/>
    </source>
</evidence>
<dbReference type="EMBL" id="VITN01000027">
    <property type="protein sequence ID" value="TWB11901.1"/>
    <property type="molecule type" value="Genomic_DNA"/>
</dbReference>
<evidence type="ECO:0000256" key="11">
    <source>
        <dbReference type="ARBA" id="ARBA00025614"/>
    </source>
</evidence>
<evidence type="ECO:0000256" key="12">
    <source>
        <dbReference type="ARBA" id="ARBA00037847"/>
    </source>
</evidence>
<dbReference type="GO" id="GO:0005886">
    <property type="term" value="C:plasma membrane"/>
    <property type="evidence" value="ECO:0007669"/>
    <property type="project" value="UniProtKB-SubCell"/>
</dbReference>
<dbReference type="RefSeq" id="WP_246172608.1">
    <property type="nucleotide sequence ID" value="NZ_VITN01000027.1"/>
</dbReference>
<keyword evidence="4 13" id="KW-0812">Transmembrane</keyword>
<keyword evidence="13" id="KW-1003">Cell membrane</keyword>
<name>A0A560ERA5_9PROT</name>
<keyword evidence="6 13" id="KW-1133">Transmembrane helix</keyword>
<keyword evidence="15" id="KW-0732">Signal</keyword>
<evidence type="ECO:0000256" key="7">
    <source>
        <dbReference type="ARBA" id="ARBA00023065"/>
    </source>
</evidence>
<gene>
    <name evidence="13" type="primary">atpF</name>
    <name evidence="16" type="ORF">FBZ89_12735</name>
</gene>
<evidence type="ECO:0000313" key="16">
    <source>
        <dbReference type="EMBL" id="TWB11901.1"/>
    </source>
</evidence>
<evidence type="ECO:0000256" key="3">
    <source>
        <dbReference type="ARBA" id="ARBA00022547"/>
    </source>
</evidence>
<organism evidence="16 17">
    <name type="scientific">Nitrospirillum amazonense</name>
    <dbReference type="NCBI Taxonomy" id="28077"/>
    <lineage>
        <taxon>Bacteria</taxon>
        <taxon>Pseudomonadati</taxon>
        <taxon>Pseudomonadota</taxon>
        <taxon>Alphaproteobacteria</taxon>
        <taxon>Rhodospirillales</taxon>
        <taxon>Azospirillaceae</taxon>
        <taxon>Nitrospirillum</taxon>
    </lineage>
</organism>
<dbReference type="HAMAP" id="MF_01398">
    <property type="entry name" value="ATP_synth_b_bprime"/>
    <property type="match status" value="1"/>
</dbReference>
<keyword evidence="9 13" id="KW-0066">ATP synthesis</keyword>
<dbReference type="InterPro" id="IPR050059">
    <property type="entry name" value="ATP_synthase_B_chain"/>
</dbReference>
<dbReference type="AlphaFoldDB" id="A0A560ERA5"/>
<comment type="function">
    <text evidence="11">Component of the F(0) channel, it forms part of the peripheral stalk, linking F(1) to F(0). The b'-subunit is a diverged and duplicated form of b found in plants and photosynthetic bacteria.</text>
</comment>
<evidence type="ECO:0000256" key="9">
    <source>
        <dbReference type="ARBA" id="ARBA00023310"/>
    </source>
</evidence>
<dbReference type="GO" id="GO:0046961">
    <property type="term" value="F:proton-transporting ATPase activity, rotational mechanism"/>
    <property type="evidence" value="ECO:0007669"/>
    <property type="project" value="TreeGrafter"/>
</dbReference>
<feature type="chain" id="PRO_5021936514" description="ATP synthase subunit b" evidence="15">
    <location>
        <begin position="31"/>
        <end position="217"/>
    </location>
</feature>
<keyword evidence="3 13" id="KW-0138">CF(0)</keyword>
<keyword evidence="2 13" id="KW-0813">Transport</keyword>
<dbReference type="GO" id="GO:0045259">
    <property type="term" value="C:proton-transporting ATP synthase complex"/>
    <property type="evidence" value="ECO:0007669"/>
    <property type="project" value="UniProtKB-KW"/>
</dbReference>
<evidence type="ECO:0000256" key="10">
    <source>
        <dbReference type="ARBA" id="ARBA00025198"/>
    </source>
</evidence>
<comment type="function">
    <text evidence="10 13">F(1)F(0) ATP synthase produces ATP from ADP in the presence of a proton or sodium gradient. F-type ATPases consist of two structural domains, F(1) containing the extramembraneous catalytic core and F(0) containing the membrane proton channel, linked together by a central stalk and a peripheral stalk. During catalysis, ATP synthesis in the catalytic domain of F(1) is coupled via a rotary mechanism of the central stalk subunits to proton translocation.</text>
</comment>
<dbReference type="GO" id="GO:0012505">
    <property type="term" value="C:endomembrane system"/>
    <property type="evidence" value="ECO:0007669"/>
    <property type="project" value="UniProtKB-SubCell"/>
</dbReference>